<feature type="domain" description="Helicase C-terminal" evidence="8">
    <location>
        <begin position="687"/>
        <end position="838"/>
    </location>
</feature>
<evidence type="ECO:0000256" key="1">
    <source>
        <dbReference type="ARBA" id="ARBA00022741"/>
    </source>
</evidence>
<feature type="domain" description="Helicase ATP-binding" evidence="7">
    <location>
        <begin position="469"/>
        <end position="643"/>
    </location>
</feature>
<dbReference type="InterPro" id="IPR014001">
    <property type="entry name" value="Helicase_ATP-bd"/>
</dbReference>
<dbReference type="FunFam" id="3.40.50.300:FF:000062">
    <property type="entry name" value="U5 small nuclear ribonucleoprotein helicase"/>
    <property type="match status" value="1"/>
</dbReference>
<keyword evidence="1" id="KW-0547">Nucleotide-binding</keyword>
<dbReference type="GO" id="GO:0000712">
    <property type="term" value="P:resolution of meiotic recombination intermediates"/>
    <property type="evidence" value="ECO:0007669"/>
    <property type="project" value="TreeGrafter"/>
</dbReference>
<dbReference type="PANTHER" id="PTHR47961:SF4">
    <property type="entry name" value="ACTIVATING SIGNAL COINTEGRATOR 1 COMPLEX SUBUNIT 3"/>
    <property type="match status" value="1"/>
</dbReference>
<keyword evidence="3" id="KW-0347">Helicase</keyword>
<evidence type="ECO:0000256" key="5">
    <source>
        <dbReference type="ARBA" id="ARBA00034541"/>
    </source>
</evidence>
<dbReference type="PANTHER" id="PTHR47961">
    <property type="entry name" value="DNA POLYMERASE THETA, PUTATIVE (AFU_ORTHOLOGUE AFUA_1G05260)-RELATED"/>
    <property type="match status" value="1"/>
</dbReference>
<feature type="compositionally biased region" description="Basic and acidic residues" evidence="6">
    <location>
        <begin position="52"/>
        <end position="66"/>
    </location>
</feature>
<dbReference type="SMART" id="SM00490">
    <property type="entry name" value="HELICc"/>
    <property type="match status" value="1"/>
</dbReference>
<evidence type="ECO:0000259" key="8">
    <source>
        <dbReference type="PROSITE" id="PS51194"/>
    </source>
</evidence>
<dbReference type="InterPro" id="IPR041094">
    <property type="entry name" value="Brr2_helicase_PWI"/>
</dbReference>
<dbReference type="GO" id="GO:0003676">
    <property type="term" value="F:nucleic acid binding"/>
    <property type="evidence" value="ECO:0007669"/>
    <property type="project" value="InterPro"/>
</dbReference>
<dbReference type="Pfam" id="PF18149">
    <property type="entry name" value="Helicase_PWI"/>
    <property type="match status" value="1"/>
</dbReference>
<dbReference type="GO" id="GO:0005634">
    <property type="term" value="C:nucleus"/>
    <property type="evidence" value="ECO:0007669"/>
    <property type="project" value="TreeGrafter"/>
</dbReference>
<protein>
    <recommendedName>
        <fullName evidence="5">U5 small nuclear ribonucleoprotein 200 kDa helicase</fullName>
    </recommendedName>
</protein>
<keyword evidence="4" id="KW-0067">ATP-binding</keyword>
<dbReference type="Proteomes" id="UP000887574">
    <property type="component" value="Unplaced"/>
</dbReference>
<dbReference type="Pfam" id="PF00270">
    <property type="entry name" value="DEAD"/>
    <property type="match status" value="1"/>
</dbReference>
<dbReference type="AlphaFoldDB" id="A0A915CXE4"/>
<dbReference type="PROSITE" id="PS51192">
    <property type="entry name" value="HELICASE_ATP_BIND_1"/>
    <property type="match status" value="1"/>
</dbReference>
<evidence type="ECO:0000313" key="10">
    <source>
        <dbReference type="WBParaSite" id="jg13326"/>
    </source>
</evidence>
<dbReference type="InterPro" id="IPR011545">
    <property type="entry name" value="DEAD/DEAH_box_helicase_dom"/>
</dbReference>
<organism evidence="9 10">
    <name type="scientific">Ditylenchus dipsaci</name>
    <dbReference type="NCBI Taxonomy" id="166011"/>
    <lineage>
        <taxon>Eukaryota</taxon>
        <taxon>Metazoa</taxon>
        <taxon>Ecdysozoa</taxon>
        <taxon>Nematoda</taxon>
        <taxon>Chromadorea</taxon>
        <taxon>Rhabditida</taxon>
        <taxon>Tylenchina</taxon>
        <taxon>Tylenchomorpha</taxon>
        <taxon>Sphaerularioidea</taxon>
        <taxon>Anguinidae</taxon>
        <taxon>Anguininae</taxon>
        <taxon>Ditylenchus</taxon>
    </lineage>
</organism>
<dbReference type="SUPFAM" id="SSF52540">
    <property type="entry name" value="P-loop containing nucleoside triphosphate hydrolases"/>
    <property type="match status" value="2"/>
</dbReference>
<evidence type="ECO:0000259" key="7">
    <source>
        <dbReference type="PROSITE" id="PS51192"/>
    </source>
</evidence>
<dbReference type="FunFam" id="3.40.50.300:FF:003287">
    <property type="entry name" value="U5 small nuclear ribonucleoprotein 200 kDa helicase"/>
    <property type="match status" value="1"/>
</dbReference>
<evidence type="ECO:0000256" key="6">
    <source>
        <dbReference type="SAM" id="MobiDB-lite"/>
    </source>
</evidence>
<dbReference type="InterPro" id="IPR048863">
    <property type="entry name" value="BRR2_plug"/>
</dbReference>
<dbReference type="WBParaSite" id="jg13326">
    <property type="protein sequence ID" value="jg13326"/>
    <property type="gene ID" value="jg13326"/>
</dbReference>
<dbReference type="GO" id="GO:0005524">
    <property type="term" value="F:ATP binding"/>
    <property type="evidence" value="ECO:0007669"/>
    <property type="project" value="UniProtKB-KW"/>
</dbReference>
<proteinExistence type="predicted"/>
<dbReference type="InterPro" id="IPR001650">
    <property type="entry name" value="Helicase_C-like"/>
</dbReference>
<keyword evidence="2" id="KW-0378">Hydrolase</keyword>
<evidence type="ECO:0000256" key="3">
    <source>
        <dbReference type="ARBA" id="ARBA00022806"/>
    </source>
</evidence>
<sequence length="838" mass="95388">MADELARVQQYEYRQNSNLVLSVDYSTTDRRSRDEPTGEVMPLSRDLLRGYKMGDRYQKTGVPEKKTSKRGNSSKNDLKKSEMVLEDTSEIDRVYKPRTQETRNTFDVILAFIQEALGDQSRAILHGAADEVIRVLKSDGMKEKEKKREVNSLLSVQMSEERFALLNNLSKKITDFNPVEEENRDNVEDIDETSGVPVQFDEEEDLDKGNVAFEVKDDDEKSDDDDVGVETFNEGALKTADLADQGSVAASKILRPQDIDAHWIQRKLTQLDYEPMVAQEKAKEVLHHLKVSTDDRSCENALVLLLGYDQFDFIKTLRQNRQMIYYFTKLRQAQPEEKDAIEKEMASVPELKAMLSQLWEVENEDVVATEREKKDQRQQRRLAEAGGDAVAAASWAQSRKVLDLEELAFPQGSHLMSNKNYESIQIPALKPKPFDADESLIPISHLPKWAQAGFGEIRELNRIQSKISHAALHTDENLLICAPTGAGKTNVALMCVLREISKHLNDDGSVRKEEFKCIYIAPMRSLVQEMVGSFKKRLEPYGLEVGEMTGDQQMSKEQFMLTQVIVCTPEKYDIITRKGGERAYNQLHLLHDDRGPVLEAVVARTIRQMEQTKDLCRLVGLSATLPNYKDVGAFLRVDDKYLFYFDNSYRPVPLEQEYIGITEKKALKRYQAMNEVVYDKVLEYAGRVRQILIFVHSRKETAKTAKAIRDACLERDTLSKFMREDSASTEVLRTESESAKNLDLKDLLPYGFAIHHAGMTRVDRTLVEDLFGDRHLQVLVSTATLAWGVNLPAHTVIIKGTQIYSPEKGCWTELGALDVMQMMGRAGRPQYDKIGKAF</sequence>
<dbReference type="InterPro" id="IPR027417">
    <property type="entry name" value="P-loop_NTPase"/>
</dbReference>
<dbReference type="SMART" id="SM00487">
    <property type="entry name" value="DEXDc"/>
    <property type="match status" value="1"/>
</dbReference>
<dbReference type="Gene3D" id="3.40.50.300">
    <property type="entry name" value="P-loop containing nucleotide triphosphate hydrolases"/>
    <property type="match status" value="2"/>
</dbReference>
<dbReference type="CDD" id="cd18795">
    <property type="entry name" value="SF2_C_Ski2"/>
    <property type="match status" value="1"/>
</dbReference>
<dbReference type="GO" id="GO:0003678">
    <property type="term" value="F:DNA helicase activity"/>
    <property type="evidence" value="ECO:0007669"/>
    <property type="project" value="TreeGrafter"/>
</dbReference>
<dbReference type="Pfam" id="PF00271">
    <property type="entry name" value="Helicase_C"/>
    <property type="match status" value="1"/>
</dbReference>
<dbReference type="Pfam" id="PF21188">
    <property type="entry name" value="BRR2_plug"/>
    <property type="match status" value="1"/>
</dbReference>
<dbReference type="GO" id="GO:0016787">
    <property type="term" value="F:hydrolase activity"/>
    <property type="evidence" value="ECO:0007669"/>
    <property type="project" value="UniProtKB-KW"/>
</dbReference>
<evidence type="ECO:0000256" key="4">
    <source>
        <dbReference type="ARBA" id="ARBA00022840"/>
    </source>
</evidence>
<name>A0A915CXE4_9BILA</name>
<keyword evidence="9" id="KW-1185">Reference proteome</keyword>
<feature type="region of interest" description="Disordered" evidence="6">
    <location>
        <begin position="52"/>
        <end position="83"/>
    </location>
</feature>
<evidence type="ECO:0000256" key="2">
    <source>
        <dbReference type="ARBA" id="ARBA00022801"/>
    </source>
</evidence>
<dbReference type="InterPro" id="IPR050474">
    <property type="entry name" value="Hel308_SKI2-like"/>
</dbReference>
<accession>A0A915CXE4</accession>
<reference evidence="10" key="1">
    <citation type="submission" date="2022-11" db="UniProtKB">
        <authorList>
            <consortium name="WormBaseParasite"/>
        </authorList>
    </citation>
    <scope>IDENTIFICATION</scope>
</reference>
<dbReference type="PROSITE" id="PS51194">
    <property type="entry name" value="HELICASE_CTER"/>
    <property type="match status" value="1"/>
</dbReference>
<evidence type="ECO:0000313" key="9">
    <source>
        <dbReference type="Proteomes" id="UP000887574"/>
    </source>
</evidence>